<dbReference type="InterPro" id="IPR003594">
    <property type="entry name" value="HATPase_dom"/>
</dbReference>
<evidence type="ECO:0000259" key="14">
    <source>
        <dbReference type="PROSITE" id="PS50113"/>
    </source>
</evidence>
<evidence type="ECO:0000256" key="2">
    <source>
        <dbReference type="ARBA" id="ARBA00004236"/>
    </source>
</evidence>
<evidence type="ECO:0000256" key="5">
    <source>
        <dbReference type="ARBA" id="ARBA00022553"/>
    </source>
</evidence>
<dbReference type="NCBIfam" id="TIGR00229">
    <property type="entry name" value="sensory_box"/>
    <property type="match status" value="1"/>
</dbReference>
<reference evidence="16" key="2">
    <citation type="journal article" date="2013" name="Stand. Genomic Sci.">
        <title>Complete genome sequence of Desulfocapsa sulfexigens, a marine deltaproteobacterium specialized in disproportionating inorganic sulfur compounds.</title>
        <authorList>
            <person name="Finster K.W."/>
            <person name="Kjeldsen K.U."/>
            <person name="Kube M."/>
            <person name="Reinhardt R."/>
            <person name="Mussmann M."/>
            <person name="Amann R."/>
            <person name="Schreiber L."/>
        </authorList>
    </citation>
    <scope>NUCLEOTIDE SEQUENCE [LARGE SCALE GENOMIC DNA]</scope>
    <source>
        <strain evidence="16">DSM 10523 / SB164P1</strain>
    </source>
</reference>
<dbReference type="FunFam" id="3.30.565.10:FF:000023">
    <property type="entry name" value="PAS domain-containing sensor histidine kinase"/>
    <property type="match status" value="1"/>
</dbReference>
<keyword evidence="10" id="KW-0902">Two-component regulatory system</keyword>
<keyword evidence="9" id="KW-0067">ATP-binding</keyword>
<dbReference type="InterPro" id="IPR001610">
    <property type="entry name" value="PAC"/>
</dbReference>
<dbReference type="PROSITE" id="PS50113">
    <property type="entry name" value="PAC"/>
    <property type="match status" value="1"/>
</dbReference>
<dbReference type="InterPro" id="IPR036097">
    <property type="entry name" value="HisK_dim/P_sf"/>
</dbReference>
<dbReference type="PATRIC" id="fig|879567.3.peg.1529"/>
<comment type="catalytic activity">
    <reaction evidence="1">
        <text>ATP + protein L-histidine = ADP + protein N-phospho-L-histidine.</text>
        <dbReference type="EC" id="2.7.13.3"/>
    </reaction>
</comment>
<dbReference type="KEGG" id="dpi:BN4_11465"/>
<dbReference type="SUPFAM" id="SSF55785">
    <property type="entry name" value="PYP-like sensor domain (PAS domain)"/>
    <property type="match status" value="1"/>
</dbReference>
<dbReference type="InterPro" id="IPR000014">
    <property type="entry name" value="PAS"/>
</dbReference>
<evidence type="ECO:0000256" key="11">
    <source>
        <dbReference type="ARBA" id="ARBA00023136"/>
    </source>
</evidence>
<gene>
    <name evidence="15" type="ordered locus">BN4_11465</name>
</gene>
<dbReference type="PROSITE" id="PS50112">
    <property type="entry name" value="PAS"/>
    <property type="match status" value="1"/>
</dbReference>
<dbReference type="SMART" id="SM00086">
    <property type="entry name" value="PAC"/>
    <property type="match status" value="1"/>
</dbReference>
<dbReference type="PROSITE" id="PS50109">
    <property type="entry name" value="HIS_KIN"/>
    <property type="match status" value="1"/>
</dbReference>
<feature type="domain" description="PAS" evidence="13">
    <location>
        <begin position="166"/>
        <end position="204"/>
    </location>
</feature>
<keyword evidence="5" id="KW-0597">Phosphoprotein</keyword>
<dbReference type="SUPFAM" id="SSF47384">
    <property type="entry name" value="Homodimeric domain of signal transducing histidine kinase"/>
    <property type="match status" value="1"/>
</dbReference>
<dbReference type="InterPro" id="IPR050736">
    <property type="entry name" value="Sensor_HK_Regulatory"/>
</dbReference>
<dbReference type="Pfam" id="PF13426">
    <property type="entry name" value="PAS_9"/>
    <property type="match status" value="1"/>
</dbReference>
<dbReference type="PRINTS" id="PR00344">
    <property type="entry name" value="BCTRLSENSOR"/>
</dbReference>
<dbReference type="EMBL" id="FO203427">
    <property type="protein sequence ID" value="CCH48700.1"/>
    <property type="molecule type" value="Genomic_DNA"/>
</dbReference>
<reference evidence="15 16" key="1">
    <citation type="journal article" date="2013" name="PLoS ONE">
        <title>The first genomic and proteomic characterization of a deep-sea sulfate reducer: insights into the piezophilic lifestyle of Desulfovibrio piezophilus.</title>
        <authorList>
            <person name="Pradel N."/>
            <person name="Ji B."/>
            <person name="Gimenez G."/>
            <person name="Talla E."/>
            <person name="Lenoble P."/>
            <person name="Garel M."/>
            <person name="Tamburini C."/>
            <person name="Fourquet P."/>
            <person name="Lebrun R."/>
            <person name="Bertin P."/>
            <person name="Denis Y."/>
            <person name="Pophillat M."/>
            <person name="Barbe V."/>
            <person name="Ollivier B."/>
            <person name="Dolla A."/>
        </authorList>
    </citation>
    <scope>NUCLEOTIDE SEQUENCE [LARGE SCALE GENOMIC DNA]</scope>
    <source>
        <strain evidence="16">DSM 10523 / SB164P1</strain>
    </source>
</reference>
<dbReference type="CDD" id="cd00130">
    <property type="entry name" value="PAS"/>
    <property type="match status" value="1"/>
</dbReference>
<dbReference type="PANTHER" id="PTHR43711">
    <property type="entry name" value="TWO-COMPONENT HISTIDINE KINASE"/>
    <property type="match status" value="1"/>
</dbReference>
<dbReference type="OrthoDB" id="9762798at2"/>
<feature type="domain" description="Histidine kinase" evidence="12">
    <location>
        <begin position="311"/>
        <end position="542"/>
    </location>
</feature>
<evidence type="ECO:0000256" key="4">
    <source>
        <dbReference type="ARBA" id="ARBA00022475"/>
    </source>
</evidence>
<keyword evidence="4" id="KW-1003">Cell membrane</keyword>
<evidence type="ECO:0000259" key="13">
    <source>
        <dbReference type="PROSITE" id="PS50112"/>
    </source>
</evidence>
<dbReference type="CDD" id="cd16922">
    <property type="entry name" value="HATPase_EvgS-ArcB-TorS-like"/>
    <property type="match status" value="1"/>
</dbReference>
<keyword evidence="11" id="KW-0472">Membrane</keyword>
<feature type="domain" description="PAC" evidence="14">
    <location>
        <begin position="241"/>
        <end position="293"/>
    </location>
</feature>
<dbReference type="PANTHER" id="PTHR43711:SF30">
    <property type="entry name" value="HISTIDINE KINASE"/>
    <property type="match status" value="1"/>
</dbReference>
<protein>
    <recommendedName>
        <fullName evidence="3">histidine kinase</fullName>
        <ecNumber evidence="3">2.7.13.3</ecNumber>
    </recommendedName>
</protein>
<dbReference type="AlphaFoldDB" id="M1WLZ1"/>
<comment type="subcellular location">
    <subcellularLocation>
        <location evidence="2">Cell membrane</location>
    </subcellularLocation>
</comment>
<dbReference type="GO" id="GO:0005524">
    <property type="term" value="F:ATP binding"/>
    <property type="evidence" value="ECO:0007669"/>
    <property type="project" value="UniProtKB-KW"/>
</dbReference>
<evidence type="ECO:0000256" key="1">
    <source>
        <dbReference type="ARBA" id="ARBA00000085"/>
    </source>
</evidence>
<dbReference type="InterPro" id="IPR036890">
    <property type="entry name" value="HATPase_C_sf"/>
</dbReference>
<evidence type="ECO:0000256" key="3">
    <source>
        <dbReference type="ARBA" id="ARBA00012438"/>
    </source>
</evidence>
<dbReference type="Gene3D" id="3.30.450.20">
    <property type="entry name" value="PAS domain"/>
    <property type="match status" value="1"/>
</dbReference>
<dbReference type="Pfam" id="PF00512">
    <property type="entry name" value="HisKA"/>
    <property type="match status" value="1"/>
</dbReference>
<dbReference type="CDD" id="cd00082">
    <property type="entry name" value="HisKA"/>
    <property type="match status" value="1"/>
</dbReference>
<keyword evidence="16" id="KW-1185">Reference proteome</keyword>
<dbReference type="SUPFAM" id="SSF55874">
    <property type="entry name" value="ATPase domain of HSP90 chaperone/DNA topoisomerase II/histidine kinase"/>
    <property type="match status" value="1"/>
</dbReference>
<dbReference type="eggNOG" id="COG2205">
    <property type="taxonomic scope" value="Bacteria"/>
</dbReference>
<dbReference type="SMART" id="SM00387">
    <property type="entry name" value="HATPase_c"/>
    <property type="match status" value="1"/>
</dbReference>
<keyword evidence="7" id="KW-0547">Nucleotide-binding</keyword>
<dbReference type="HOGENOM" id="CLU_488959_0_0_7"/>
<dbReference type="GO" id="GO:0005886">
    <property type="term" value="C:plasma membrane"/>
    <property type="evidence" value="ECO:0007669"/>
    <property type="project" value="UniProtKB-SubCell"/>
</dbReference>
<dbReference type="Proteomes" id="UP000011724">
    <property type="component" value="Chromosome"/>
</dbReference>
<dbReference type="Gene3D" id="1.10.287.130">
    <property type="match status" value="1"/>
</dbReference>
<dbReference type="SMART" id="SM00388">
    <property type="entry name" value="HisKA"/>
    <property type="match status" value="1"/>
</dbReference>
<dbReference type="InterPro" id="IPR004358">
    <property type="entry name" value="Sig_transdc_His_kin-like_C"/>
</dbReference>
<keyword evidence="6 15" id="KW-0808">Transferase</keyword>
<dbReference type="InterPro" id="IPR035965">
    <property type="entry name" value="PAS-like_dom_sf"/>
</dbReference>
<evidence type="ECO:0000259" key="12">
    <source>
        <dbReference type="PROSITE" id="PS50109"/>
    </source>
</evidence>
<organism evidence="15 16">
    <name type="scientific">Pseudodesulfovibrio piezophilus (strain DSM 21447 / JCM 15486 / C1TLV30)</name>
    <name type="common">Desulfovibrio piezophilus</name>
    <dbReference type="NCBI Taxonomy" id="1322246"/>
    <lineage>
        <taxon>Bacteria</taxon>
        <taxon>Pseudomonadati</taxon>
        <taxon>Thermodesulfobacteriota</taxon>
        <taxon>Desulfovibrionia</taxon>
        <taxon>Desulfovibrionales</taxon>
        <taxon>Desulfovibrionaceae</taxon>
    </lineage>
</organism>
<dbReference type="Gene3D" id="3.30.565.10">
    <property type="entry name" value="Histidine kinase-like ATPase, C-terminal domain"/>
    <property type="match status" value="1"/>
</dbReference>
<dbReference type="BioCyc" id="DPIE1322246:BN4_RS07360-MONOMER"/>
<dbReference type="InterPro" id="IPR005467">
    <property type="entry name" value="His_kinase_dom"/>
</dbReference>
<sequence>MSSFLRERIFYEIAMGIGNSLDLEVMLREALSTYLRKLNCLAGIVLENREGGDETTSFESVFSIPKRLKRKSVVRESLESIPCGLSTGAKSDFLLSLPMQECRDGLRHYLMELPGYGLLLLVKSDPGFSLPELKALAPINRKLAGACLACTANQRLQREILVREAAEEKYRSIFNNAVEGLYQSSMDGVLLEVNPAFARLLGFSSPREAVEGYTDLGNELYVHQGDRDRFLGRLAARGQVSAFEIEYRRKDGSTGWLSLSSRLVRDELGVPSSIEGMAEDITSRRQALAALREAKLEAERLSQLKSSIISMVSHELRTPLTSILGFSKITRKRILDIFEHATGCSDEIASHLKRIDTNTQVVISEGERLTELINNVLDLAKLEAGGFEWNMVQISMNAILEHSIAATEVLFQESGVELECTIEADLPPVLGDRDRMIQVVINLLSNAAKFTEAGIVKLGARVEDETLVVEVADTGVGVPPDEVVLIFDKFRQLGNTLTDKPKGTGLGLPICKEIVEHHNGRIWVESVVGEGSVFAFSLPISSLPD</sequence>
<proteinExistence type="predicted"/>
<keyword evidence="8 15" id="KW-0418">Kinase</keyword>
<name>M1WLZ1_PSEP2</name>
<dbReference type="SMART" id="SM00091">
    <property type="entry name" value="PAS"/>
    <property type="match status" value="1"/>
</dbReference>
<evidence type="ECO:0000256" key="6">
    <source>
        <dbReference type="ARBA" id="ARBA00022679"/>
    </source>
</evidence>
<evidence type="ECO:0000256" key="9">
    <source>
        <dbReference type="ARBA" id="ARBA00022840"/>
    </source>
</evidence>
<accession>M1WLZ1</accession>
<evidence type="ECO:0000256" key="8">
    <source>
        <dbReference type="ARBA" id="ARBA00022777"/>
    </source>
</evidence>
<dbReference type="InterPro" id="IPR000700">
    <property type="entry name" value="PAS-assoc_C"/>
</dbReference>
<dbReference type="EC" id="2.7.13.3" evidence="3"/>
<dbReference type="Pfam" id="PF02518">
    <property type="entry name" value="HATPase_c"/>
    <property type="match status" value="1"/>
</dbReference>
<dbReference type="STRING" id="1322246.BN4_11465"/>
<dbReference type="InterPro" id="IPR003661">
    <property type="entry name" value="HisK_dim/P_dom"/>
</dbReference>
<evidence type="ECO:0000313" key="15">
    <source>
        <dbReference type="EMBL" id="CCH48700.1"/>
    </source>
</evidence>
<evidence type="ECO:0000256" key="10">
    <source>
        <dbReference type="ARBA" id="ARBA00023012"/>
    </source>
</evidence>
<dbReference type="RefSeq" id="WP_015414746.1">
    <property type="nucleotide sequence ID" value="NC_020409.1"/>
</dbReference>
<evidence type="ECO:0000313" key="16">
    <source>
        <dbReference type="Proteomes" id="UP000011724"/>
    </source>
</evidence>
<evidence type="ECO:0000256" key="7">
    <source>
        <dbReference type="ARBA" id="ARBA00022741"/>
    </source>
</evidence>
<dbReference type="GO" id="GO:0000155">
    <property type="term" value="F:phosphorelay sensor kinase activity"/>
    <property type="evidence" value="ECO:0007669"/>
    <property type="project" value="InterPro"/>
</dbReference>